<accession>A0ACD3ARG5</accession>
<protein>
    <submittedName>
        <fullName evidence="1">Uncharacterized protein</fullName>
    </submittedName>
</protein>
<evidence type="ECO:0000313" key="1">
    <source>
        <dbReference type="EMBL" id="TFK68244.1"/>
    </source>
</evidence>
<reference evidence="1 2" key="1">
    <citation type="journal article" date="2019" name="Nat. Ecol. Evol.">
        <title>Megaphylogeny resolves global patterns of mushroom evolution.</title>
        <authorList>
            <person name="Varga T."/>
            <person name="Krizsan K."/>
            <person name="Foldi C."/>
            <person name="Dima B."/>
            <person name="Sanchez-Garcia M."/>
            <person name="Sanchez-Ramirez S."/>
            <person name="Szollosi G.J."/>
            <person name="Szarkandi J.G."/>
            <person name="Papp V."/>
            <person name="Albert L."/>
            <person name="Andreopoulos W."/>
            <person name="Angelini C."/>
            <person name="Antonin V."/>
            <person name="Barry K.W."/>
            <person name="Bougher N.L."/>
            <person name="Buchanan P."/>
            <person name="Buyck B."/>
            <person name="Bense V."/>
            <person name="Catcheside P."/>
            <person name="Chovatia M."/>
            <person name="Cooper J."/>
            <person name="Damon W."/>
            <person name="Desjardin D."/>
            <person name="Finy P."/>
            <person name="Geml J."/>
            <person name="Haridas S."/>
            <person name="Hughes K."/>
            <person name="Justo A."/>
            <person name="Karasinski D."/>
            <person name="Kautmanova I."/>
            <person name="Kiss B."/>
            <person name="Kocsube S."/>
            <person name="Kotiranta H."/>
            <person name="LaButti K.M."/>
            <person name="Lechner B.E."/>
            <person name="Liimatainen K."/>
            <person name="Lipzen A."/>
            <person name="Lukacs Z."/>
            <person name="Mihaltcheva S."/>
            <person name="Morgado L.N."/>
            <person name="Niskanen T."/>
            <person name="Noordeloos M.E."/>
            <person name="Ohm R.A."/>
            <person name="Ortiz-Santana B."/>
            <person name="Ovrebo C."/>
            <person name="Racz N."/>
            <person name="Riley R."/>
            <person name="Savchenko A."/>
            <person name="Shiryaev A."/>
            <person name="Soop K."/>
            <person name="Spirin V."/>
            <person name="Szebenyi C."/>
            <person name="Tomsovsky M."/>
            <person name="Tulloss R.E."/>
            <person name="Uehling J."/>
            <person name="Grigoriev I.V."/>
            <person name="Vagvolgyi C."/>
            <person name="Papp T."/>
            <person name="Martin F.M."/>
            <person name="Miettinen O."/>
            <person name="Hibbett D.S."/>
            <person name="Nagy L.G."/>
        </authorList>
    </citation>
    <scope>NUCLEOTIDE SEQUENCE [LARGE SCALE GENOMIC DNA]</scope>
    <source>
        <strain evidence="1 2">NL-1719</strain>
    </source>
</reference>
<dbReference type="EMBL" id="ML208356">
    <property type="protein sequence ID" value="TFK68244.1"/>
    <property type="molecule type" value="Genomic_DNA"/>
</dbReference>
<name>A0ACD3ARG5_9AGAR</name>
<proteinExistence type="predicted"/>
<dbReference type="Proteomes" id="UP000308600">
    <property type="component" value="Unassembled WGS sequence"/>
</dbReference>
<sequence length="161" mass="17755">MTITSSRTHVQATIEETLSSACRRSRASLVTNTLRIFLHKCFFPSVCVWIKQDANAYTPDHIMIDNSNQGGAGNKEAFTRSNSDESEGAQSRSEHLKGGSWLAVARRGEEPLIRTPCPSLPVDAQGNRLPIETPGPLGSRKLIDQKTLQPTIRMQQNSFCS</sequence>
<gene>
    <name evidence="1" type="ORF">BDN72DRAFT_686603</name>
</gene>
<keyword evidence="2" id="KW-1185">Reference proteome</keyword>
<evidence type="ECO:0000313" key="2">
    <source>
        <dbReference type="Proteomes" id="UP000308600"/>
    </source>
</evidence>
<organism evidence="1 2">
    <name type="scientific">Pluteus cervinus</name>
    <dbReference type="NCBI Taxonomy" id="181527"/>
    <lineage>
        <taxon>Eukaryota</taxon>
        <taxon>Fungi</taxon>
        <taxon>Dikarya</taxon>
        <taxon>Basidiomycota</taxon>
        <taxon>Agaricomycotina</taxon>
        <taxon>Agaricomycetes</taxon>
        <taxon>Agaricomycetidae</taxon>
        <taxon>Agaricales</taxon>
        <taxon>Pluteineae</taxon>
        <taxon>Pluteaceae</taxon>
        <taxon>Pluteus</taxon>
    </lineage>
</organism>